<proteinExistence type="predicted"/>
<organism evidence="3 5">
    <name type="scientific">Acidipropionibacterium acidipropionici</name>
    <dbReference type="NCBI Taxonomy" id="1748"/>
    <lineage>
        <taxon>Bacteria</taxon>
        <taxon>Bacillati</taxon>
        <taxon>Actinomycetota</taxon>
        <taxon>Actinomycetes</taxon>
        <taxon>Propionibacteriales</taxon>
        <taxon>Propionibacteriaceae</taxon>
        <taxon>Acidipropionibacterium</taxon>
    </lineage>
</organism>
<dbReference type="Proteomes" id="UP000075221">
    <property type="component" value="Chromosome"/>
</dbReference>
<feature type="compositionally biased region" description="Basic and acidic residues" evidence="1">
    <location>
        <begin position="123"/>
        <end position="140"/>
    </location>
</feature>
<accession>A0AAC8YHL7</accession>
<dbReference type="EMBL" id="CP014352">
    <property type="protein sequence ID" value="AMS06833.1"/>
    <property type="molecule type" value="Genomic_DNA"/>
</dbReference>
<dbReference type="AlphaFoldDB" id="A0AAC8YHL7"/>
<evidence type="ECO:0000256" key="2">
    <source>
        <dbReference type="SAM" id="Phobius"/>
    </source>
</evidence>
<reference evidence="4 6" key="1">
    <citation type="journal article" date="2016" name="Plant Dis.">
        <title>Improved production of propionic acid using genome shuffling.</title>
        <authorList>
            <person name="Luna-Flores C.H."/>
            <person name="Palfreyman R.W."/>
            <person name="Kromer J.O."/>
            <person name="Nielsen L.K."/>
            <person name="Marcellin E."/>
        </authorList>
    </citation>
    <scope>NUCLEOTIDE SEQUENCE [LARGE SCALE GENOMIC DNA]</scope>
    <source>
        <strain evidence="4 6">F3E8</strain>
    </source>
</reference>
<feature type="transmembrane region" description="Helical" evidence="2">
    <location>
        <begin position="180"/>
        <end position="201"/>
    </location>
</feature>
<evidence type="ECO:0000313" key="3">
    <source>
        <dbReference type="EMBL" id="AMS06833.1"/>
    </source>
</evidence>
<sequence length="281" mass="28892">MAQVTRQAPDETSGGGSGRQINSAHSGGHITVPAGWGAQYRGSGRPAAQADPEATTIRPLTHDDDPLGIYRPAHRATAVPSIDRRRTADRPGPAQHRVSSASPASPSLPAVQTATAPSAGAAPDDHDTERSGARVARKAADAAKEKSRGLGLHGSELIAGACASALATGVTSGLGVGGTVFGSAMTSIVIAIAGAVFVKLFSKGRRQADRGKQRGIWARTAGIGLLLTILTGVIGAIILSKEVGGSLSQQLVNITSSGYQIREMWDQAWPYLKAAWQAAVR</sequence>
<feature type="transmembrane region" description="Helical" evidence="2">
    <location>
        <begin position="221"/>
        <end position="239"/>
    </location>
</feature>
<evidence type="ECO:0000313" key="5">
    <source>
        <dbReference type="Proteomes" id="UP000075221"/>
    </source>
</evidence>
<keyword evidence="2" id="KW-1133">Transmembrane helix</keyword>
<feature type="compositionally biased region" description="Low complexity" evidence="1">
    <location>
        <begin position="99"/>
        <end position="110"/>
    </location>
</feature>
<gene>
    <name evidence="4" type="ORF">A8L58_01565</name>
    <name evidence="3" type="ORF">AXH35_16630</name>
</gene>
<feature type="region of interest" description="Disordered" evidence="1">
    <location>
        <begin position="1"/>
        <end position="140"/>
    </location>
</feature>
<evidence type="ECO:0000256" key="1">
    <source>
        <dbReference type="SAM" id="MobiDB-lite"/>
    </source>
</evidence>
<dbReference type="Proteomes" id="UP000178666">
    <property type="component" value="Chromosome"/>
</dbReference>
<keyword evidence="6" id="KW-1185">Reference proteome</keyword>
<evidence type="ECO:0000313" key="4">
    <source>
        <dbReference type="EMBL" id="AOZ45617.1"/>
    </source>
</evidence>
<evidence type="ECO:0000313" key="6">
    <source>
        <dbReference type="Proteomes" id="UP000178666"/>
    </source>
</evidence>
<dbReference type="RefSeq" id="WP_062820551.1">
    <property type="nucleotide sequence ID" value="NZ_CP014352.1"/>
</dbReference>
<dbReference type="EMBL" id="CP015970">
    <property type="protein sequence ID" value="AOZ45617.1"/>
    <property type="molecule type" value="Genomic_DNA"/>
</dbReference>
<keyword evidence="2" id="KW-0472">Membrane</keyword>
<reference evidence="3 5" key="2">
    <citation type="submission" date="2016-02" db="EMBL/GenBank/DDBJ databases">
        <title>Complete Genome Sequence of Propionibacterium acidipropionici ATCC 55737.</title>
        <authorList>
            <person name="Luna Flores C.H."/>
            <person name="Nielsen L.K."/>
            <person name="Marcellin E."/>
        </authorList>
    </citation>
    <scope>NUCLEOTIDE SEQUENCE [LARGE SCALE GENOMIC DNA]</scope>
    <source>
        <strain evidence="3 5">ATCC 55737</strain>
    </source>
</reference>
<protein>
    <submittedName>
        <fullName evidence="3">Uncharacterized protein</fullName>
    </submittedName>
</protein>
<keyword evidence="2" id="KW-0812">Transmembrane</keyword>
<name>A0AAC8YHL7_9ACTN</name>
<feature type="transmembrane region" description="Helical" evidence="2">
    <location>
        <begin position="157"/>
        <end position="174"/>
    </location>
</feature>